<evidence type="ECO:0000259" key="3">
    <source>
        <dbReference type="Pfam" id="PF13505"/>
    </source>
</evidence>
<feature type="chain" id="PRO_5006061348" evidence="2">
    <location>
        <begin position="21"/>
        <end position="229"/>
    </location>
</feature>
<dbReference type="EMBL" id="CYPS01000064">
    <property type="protein sequence ID" value="CUH45043.1"/>
    <property type="molecule type" value="Genomic_DNA"/>
</dbReference>
<dbReference type="Proteomes" id="UP000050786">
    <property type="component" value="Unassembled WGS sequence"/>
</dbReference>
<proteinExistence type="predicted"/>
<dbReference type="Pfam" id="PF13505">
    <property type="entry name" value="OMP_b-brl"/>
    <property type="match status" value="1"/>
</dbReference>
<evidence type="ECO:0000256" key="1">
    <source>
        <dbReference type="ARBA" id="ARBA00022729"/>
    </source>
</evidence>
<dbReference type="AlphaFoldDB" id="A0A0P1E7S6"/>
<dbReference type="InterPro" id="IPR027385">
    <property type="entry name" value="Beta-barrel_OMP"/>
</dbReference>
<reference evidence="5" key="1">
    <citation type="submission" date="2015-09" db="EMBL/GenBank/DDBJ databases">
        <authorList>
            <person name="Rodrigo-Torres L."/>
            <person name="Arahal D.R."/>
        </authorList>
    </citation>
    <scope>NUCLEOTIDE SEQUENCE [LARGE SCALE GENOMIC DNA]</scope>
    <source>
        <strain evidence="5">CECT 4293</strain>
    </source>
</reference>
<name>A0A0P1E7S6_9RHOB</name>
<dbReference type="RefSeq" id="WP_186437492.1">
    <property type="nucleotide sequence ID" value="NZ_CYPS01000064.1"/>
</dbReference>
<keyword evidence="1 2" id="KW-0732">Signal</keyword>
<organism evidence="4 5">
    <name type="scientific">Ruegeria atlantica</name>
    <dbReference type="NCBI Taxonomy" id="81569"/>
    <lineage>
        <taxon>Bacteria</taxon>
        <taxon>Pseudomonadati</taxon>
        <taxon>Pseudomonadota</taxon>
        <taxon>Alphaproteobacteria</taxon>
        <taxon>Rhodobacterales</taxon>
        <taxon>Roseobacteraceae</taxon>
        <taxon>Ruegeria</taxon>
    </lineage>
</organism>
<gene>
    <name evidence="4" type="primary">pagN</name>
    <name evidence="4" type="ORF">RUM4293_03953</name>
</gene>
<dbReference type="SUPFAM" id="SSF56925">
    <property type="entry name" value="OMPA-like"/>
    <property type="match status" value="1"/>
</dbReference>
<dbReference type="InterPro" id="IPR011250">
    <property type="entry name" value="OMP/PagP_B-barrel"/>
</dbReference>
<sequence length="229" mass="23902">MVTRLLLASTALTISASALAAQSLSDGLYIQGFAGYSQPQDSDFSGTINGSSQSVDTDFDGGYGLGIAVGKEIPQWSNDQFGTRIELELSYRDNDVDGVNFSGNGPGAEGNISGDVSQTSLFANVLVDFKQAGAFTPYVGLGLGATYSDLDFVYGPGVELNDTDTTFAAQIIAGVAYEISPNTSLTLDTRYARAFDVSSARLAPNGASTGTVEDDIDAFSVNVGLRYGF</sequence>
<keyword evidence="5" id="KW-1185">Reference proteome</keyword>
<feature type="signal peptide" evidence="2">
    <location>
        <begin position="1"/>
        <end position="20"/>
    </location>
</feature>
<protein>
    <submittedName>
        <fullName evidence="4">Adhesin/invasin protein PagN</fullName>
    </submittedName>
</protein>
<evidence type="ECO:0000256" key="2">
    <source>
        <dbReference type="SAM" id="SignalP"/>
    </source>
</evidence>
<evidence type="ECO:0000313" key="4">
    <source>
        <dbReference type="EMBL" id="CUH45043.1"/>
    </source>
</evidence>
<evidence type="ECO:0000313" key="5">
    <source>
        <dbReference type="Proteomes" id="UP000050786"/>
    </source>
</evidence>
<accession>A0A0P1E7S6</accession>
<dbReference type="Gene3D" id="2.40.160.20">
    <property type="match status" value="1"/>
</dbReference>
<feature type="domain" description="Outer membrane protein beta-barrel" evidence="3">
    <location>
        <begin position="10"/>
        <end position="227"/>
    </location>
</feature>